<dbReference type="STRING" id="51028.A0A158QAL4"/>
<sequence length="437" mass="47488">MELTMKHKKFSAICLAESEDRKSAFKQDYFQDLKTGKPLSNWTCANIQNELQQMEKFGEIASCSELVNSLRSSLMPTLLQGWPGVLGLCAAGTTLQPTSSDAPKRARSQASESTSGCEASPADDKLLDGSIREPNEFKKALSDDIKASVVDERIAKFEATSDCLSPDPKAKNLLQQPAKNNGKRRVQCIKCLKTFCDKGALKIHNSAVHLKEMHKCTVDGCEMMFSSRRSRNRHSANPNPKLHTSAPQRQFDGFSTDAAHDALQSSKTDSLSFLPCSSEVISVNVHSPISQTGSENSVIAPTSFGSNVSEKSTPVSSGTRKRKSERPVKLAVEEDVKQARKNVERSDLGEASTPLDLTNGKNEPKPFTVAGSTKTSSLPSKLFTSLAPSTALPTAALMSPAFSEVFRLLQAQMSVGPNPCTNNNFIQFMQEHQNAGI</sequence>
<dbReference type="PROSITE" id="PS00028">
    <property type="entry name" value="ZINC_FINGER_C2H2_1"/>
    <property type="match status" value="1"/>
</dbReference>
<evidence type="ECO:0000259" key="3">
    <source>
        <dbReference type="PROSITE" id="PS50157"/>
    </source>
</evidence>
<evidence type="ECO:0000256" key="1">
    <source>
        <dbReference type="PROSITE-ProRule" id="PRU00042"/>
    </source>
</evidence>
<dbReference type="PANTHER" id="PTHR15021:SF0">
    <property type="entry name" value="DISCO-RELATED, ISOFORM A-RELATED"/>
    <property type="match status" value="1"/>
</dbReference>
<dbReference type="GO" id="GO:0006355">
    <property type="term" value="P:regulation of DNA-templated transcription"/>
    <property type="evidence" value="ECO:0007669"/>
    <property type="project" value="TreeGrafter"/>
</dbReference>
<dbReference type="EMBL" id="UXUI01008154">
    <property type="protein sequence ID" value="VDD90656.1"/>
    <property type="molecule type" value="Genomic_DNA"/>
</dbReference>
<protein>
    <submittedName>
        <fullName evidence="6">C2H2-type domain-containing protein</fullName>
    </submittedName>
</protein>
<name>A0A158QAL4_ENTVE</name>
<dbReference type="Proteomes" id="UP000274131">
    <property type="component" value="Unassembled WGS sequence"/>
</dbReference>
<dbReference type="AlphaFoldDB" id="A0A158QAL4"/>
<dbReference type="GO" id="GO:0008270">
    <property type="term" value="F:zinc ion binding"/>
    <property type="evidence" value="ECO:0007669"/>
    <property type="project" value="UniProtKB-KW"/>
</dbReference>
<proteinExistence type="predicted"/>
<evidence type="ECO:0000313" key="4">
    <source>
        <dbReference type="EMBL" id="VDD90656.1"/>
    </source>
</evidence>
<evidence type="ECO:0000313" key="6">
    <source>
        <dbReference type="WBParaSite" id="EVEC_0000579601-mRNA-1"/>
    </source>
</evidence>
<feature type="region of interest" description="Disordered" evidence="2">
    <location>
        <begin position="96"/>
        <end position="129"/>
    </location>
</feature>
<keyword evidence="1" id="KW-0862">Zinc</keyword>
<keyword evidence="5" id="KW-1185">Reference proteome</keyword>
<gene>
    <name evidence="4" type="ORF">EVEC_LOCUS5407</name>
</gene>
<dbReference type="PROSITE" id="PS50157">
    <property type="entry name" value="ZINC_FINGER_C2H2_2"/>
    <property type="match status" value="1"/>
</dbReference>
<keyword evidence="1" id="KW-0863">Zinc-finger</keyword>
<evidence type="ECO:0000256" key="2">
    <source>
        <dbReference type="SAM" id="MobiDB-lite"/>
    </source>
</evidence>
<dbReference type="OrthoDB" id="10070972at2759"/>
<feature type="region of interest" description="Disordered" evidence="2">
    <location>
        <begin position="289"/>
        <end position="364"/>
    </location>
</feature>
<feature type="compositionally biased region" description="Polar residues" evidence="2">
    <location>
        <begin position="108"/>
        <end position="117"/>
    </location>
</feature>
<accession>A0A158QAL4</accession>
<feature type="region of interest" description="Disordered" evidence="2">
    <location>
        <begin position="229"/>
        <end position="252"/>
    </location>
</feature>
<dbReference type="GO" id="GO:0005634">
    <property type="term" value="C:nucleus"/>
    <property type="evidence" value="ECO:0007669"/>
    <property type="project" value="TreeGrafter"/>
</dbReference>
<feature type="compositionally biased region" description="Polar residues" evidence="2">
    <location>
        <begin position="289"/>
        <end position="318"/>
    </location>
</feature>
<dbReference type="InterPro" id="IPR013087">
    <property type="entry name" value="Znf_C2H2_type"/>
</dbReference>
<dbReference type="InterPro" id="IPR040436">
    <property type="entry name" value="Disconnected-like"/>
</dbReference>
<dbReference type="PANTHER" id="PTHR15021">
    <property type="entry name" value="DISCONNECTED-RELATED"/>
    <property type="match status" value="1"/>
</dbReference>
<dbReference type="WBParaSite" id="EVEC_0000579601-mRNA-1">
    <property type="protein sequence ID" value="EVEC_0000579601-mRNA-1"/>
    <property type="gene ID" value="EVEC_0000579601"/>
</dbReference>
<dbReference type="Gene3D" id="3.30.160.60">
    <property type="entry name" value="Classic Zinc Finger"/>
    <property type="match status" value="1"/>
</dbReference>
<feature type="domain" description="C2H2-type" evidence="3">
    <location>
        <begin position="186"/>
        <end position="214"/>
    </location>
</feature>
<dbReference type="SMART" id="SM00355">
    <property type="entry name" value="ZnF_C2H2"/>
    <property type="match status" value="2"/>
</dbReference>
<keyword evidence="1" id="KW-0479">Metal-binding</keyword>
<reference evidence="6" key="1">
    <citation type="submission" date="2016-04" db="UniProtKB">
        <authorList>
            <consortium name="WormBaseParasite"/>
        </authorList>
    </citation>
    <scope>IDENTIFICATION</scope>
</reference>
<evidence type="ECO:0000313" key="5">
    <source>
        <dbReference type="Proteomes" id="UP000274131"/>
    </source>
</evidence>
<organism evidence="6">
    <name type="scientific">Enterobius vermicularis</name>
    <name type="common">Human pinworm</name>
    <dbReference type="NCBI Taxonomy" id="51028"/>
    <lineage>
        <taxon>Eukaryota</taxon>
        <taxon>Metazoa</taxon>
        <taxon>Ecdysozoa</taxon>
        <taxon>Nematoda</taxon>
        <taxon>Chromadorea</taxon>
        <taxon>Rhabditida</taxon>
        <taxon>Spirurina</taxon>
        <taxon>Oxyuridomorpha</taxon>
        <taxon>Oxyuroidea</taxon>
        <taxon>Oxyuridae</taxon>
        <taxon>Enterobius</taxon>
    </lineage>
</organism>
<feature type="compositionally biased region" description="Basic and acidic residues" evidence="2">
    <location>
        <begin position="325"/>
        <end position="348"/>
    </location>
</feature>
<reference evidence="4 5" key="2">
    <citation type="submission" date="2018-10" db="EMBL/GenBank/DDBJ databases">
        <authorList>
            <consortium name="Pathogen Informatics"/>
        </authorList>
    </citation>
    <scope>NUCLEOTIDE SEQUENCE [LARGE SCALE GENOMIC DNA]</scope>
</reference>